<reference evidence="1 2" key="1">
    <citation type="submission" date="2017-12" db="EMBL/GenBank/DDBJ databases">
        <authorList>
            <person name="Pombert J.-F."/>
            <person name="Haag K.L."/>
            <person name="Ebert D."/>
        </authorList>
    </citation>
    <scope>NUCLEOTIDE SEQUENCE [LARGE SCALE GENOMIC DNA]</scope>
    <source>
        <strain evidence="1">IL-BN-2</strain>
    </source>
</reference>
<accession>A0A4Q9LN83</accession>
<dbReference type="AlphaFoldDB" id="A0A4Q9LN83"/>
<dbReference type="Gene3D" id="3.80.10.10">
    <property type="entry name" value="Ribonuclease Inhibitor"/>
    <property type="match status" value="2"/>
</dbReference>
<evidence type="ECO:0000313" key="2">
    <source>
        <dbReference type="Proteomes" id="UP000293045"/>
    </source>
</evidence>
<gene>
    <name evidence="1" type="ORF">CWI39_0031p0020</name>
</gene>
<dbReference type="Proteomes" id="UP000293045">
    <property type="component" value="Unassembled WGS sequence"/>
</dbReference>
<sequence length="751" mass="89144">MLFPDFDNTFAKKQLYYNKVPKLIFGIFNEADNTIRRCYGKHKFIKKIFICSLHEKTCCHIRLSRLKILYSESFFLRSKKFDTICKHKHPRDYFLITKYNEMSFKYFIKIIHYEDGLMNCLDIKNFLCILHWSYIIDVPLNKRFDCLIRSCLQRLHISNLNIVIEEIETYRNRLPRKFFNWILLHSLRNFFDIFGIYRKFLEVTTFGECLNHLNADISLNINLFINVLEKIHKLIHKFGLSHPLTIIFYFCNVKKVSFRNIGFIKSNYISFLEDIFQKDIFVIRIYDCSLLNLLTNLLKIKTLRNAKKIFIAESPITNASIRLLSYFIHLEILSFKMIGKIFNFSDSLKYFSYKSKNLMVLEIYAHQIISDLQFLEYIIGFKHLKIYISELNFDNLAPVFSRSFTSCMLLTNLRLPFNNINLNQAIERIYFYENLQSISFQSVLRSGCAHRNNDFEPKFITKLKTLYLTNFFIGNDDLFMIYSFKNLKKLSFKKCSFNSSYNLPKDGNCVISICKFENVLESLEIINCDEFLSFFNFVYSLYNLKKLVLNAPYMSFTTDLNFLNRLRLSNLSLFRISELLIDNSVLQCLSLNSNLTHLYIYNCPIKRNYFIDMPNYEAFFKKLVHFSFICCDITIQDTFALSHLTNCETLDFSFSRFISCSISNIFKKENTYKVKNLNLKYLFLLYEDSTAINRLKNLTFLNLSDCILYQNTLCTLKFNGLKNLQVLNLSGINIPRNIKKMLNEEFTILDS</sequence>
<dbReference type="InterPro" id="IPR032675">
    <property type="entry name" value="LRR_dom_sf"/>
</dbReference>
<comment type="caution">
    <text evidence="1">The sequence shown here is derived from an EMBL/GenBank/DDBJ whole genome shotgun (WGS) entry which is preliminary data.</text>
</comment>
<dbReference type="VEuPathDB" id="MicrosporidiaDB:CWI39_0031p0020"/>
<proteinExistence type="predicted"/>
<dbReference type="EMBL" id="PIXR01000031">
    <property type="protein sequence ID" value="TBU09839.1"/>
    <property type="molecule type" value="Genomic_DNA"/>
</dbReference>
<organism evidence="1 2">
    <name type="scientific">Hamiltosporidium magnivora</name>
    <dbReference type="NCBI Taxonomy" id="148818"/>
    <lineage>
        <taxon>Eukaryota</taxon>
        <taxon>Fungi</taxon>
        <taxon>Fungi incertae sedis</taxon>
        <taxon>Microsporidia</taxon>
        <taxon>Dubosqiidae</taxon>
        <taxon>Hamiltosporidium</taxon>
    </lineage>
</organism>
<dbReference type="VEuPathDB" id="MicrosporidiaDB:CWI36_0027p0060"/>
<dbReference type="SUPFAM" id="SSF52058">
    <property type="entry name" value="L domain-like"/>
    <property type="match status" value="1"/>
</dbReference>
<protein>
    <recommendedName>
        <fullName evidence="3">Leucine-rich repeat-containing protein</fullName>
    </recommendedName>
</protein>
<dbReference type="SUPFAM" id="SSF52047">
    <property type="entry name" value="RNI-like"/>
    <property type="match status" value="1"/>
</dbReference>
<evidence type="ECO:0000313" key="1">
    <source>
        <dbReference type="EMBL" id="TBU09839.1"/>
    </source>
</evidence>
<name>A0A4Q9LN83_9MICR</name>
<evidence type="ECO:0008006" key="3">
    <source>
        <dbReference type="Google" id="ProtNLM"/>
    </source>
</evidence>